<evidence type="ECO:0000313" key="4">
    <source>
        <dbReference type="Proteomes" id="UP000297900"/>
    </source>
</evidence>
<accession>A0A4Y8LS39</accession>
<sequence>MKRLISLLACIVLAFSLAGTASAAAAEAGKSSTVKVVVYGKAVDFKTGLLVQKGKVFVEYEVLFNQLGYETQFDPTTKSFLATGEDFQIEAAIGADMSFVNGEMVQSTGEIIEHNGQTMVGVRFAGLLTNHKVTWNGKSKSISIVYQGPTPEQRAAVYELFNKLLLIEAADDKAGFKALLSDDALLNIEEAEENWNSTKTKTVIEGKYIESYSDTAAVAVLVEDTKKVSGDFFPDNKSQSRYTLHKAKDGSWKIYNVEVLAMEYTNIPGLFEQSVAVPDAEKSAIGQVFADQIKAANEKNVEAYAATLVDFPDKEVLKKSLEEFFKTSVMTVTADQWTIVEYDGTNKAILLASTTTEVEANGQKSKLKSVLLNEVNKVDGKWLLQAEAVILSNEPV</sequence>
<keyword evidence="4" id="KW-1185">Reference proteome</keyword>
<gene>
    <name evidence="3" type="ORF">E2980_18480</name>
</gene>
<evidence type="ECO:0000259" key="2">
    <source>
        <dbReference type="Pfam" id="PF07833"/>
    </source>
</evidence>
<keyword evidence="1" id="KW-0732">Signal</keyword>
<proteinExistence type="predicted"/>
<dbReference type="Pfam" id="PF07833">
    <property type="entry name" value="Cu_amine_oxidN1"/>
    <property type="match status" value="1"/>
</dbReference>
<dbReference type="SUPFAM" id="SSF55383">
    <property type="entry name" value="Copper amine oxidase, domain N"/>
    <property type="match status" value="1"/>
</dbReference>
<dbReference type="RefSeq" id="WP_135153715.1">
    <property type="nucleotide sequence ID" value="NZ_SOMN01000032.1"/>
</dbReference>
<dbReference type="EMBL" id="SOMN01000032">
    <property type="protein sequence ID" value="TFE23663.1"/>
    <property type="molecule type" value="Genomic_DNA"/>
</dbReference>
<dbReference type="InterPro" id="IPR012854">
    <property type="entry name" value="Cu_amine_oxidase-like_N"/>
</dbReference>
<comment type="caution">
    <text evidence="3">The sequence shown here is derived from an EMBL/GenBank/DDBJ whole genome shotgun (WGS) entry which is preliminary data.</text>
</comment>
<feature type="signal peptide" evidence="1">
    <location>
        <begin position="1"/>
        <end position="25"/>
    </location>
</feature>
<dbReference type="InterPro" id="IPR036582">
    <property type="entry name" value="Mao_N_sf"/>
</dbReference>
<evidence type="ECO:0000256" key="1">
    <source>
        <dbReference type="SAM" id="SignalP"/>
    </source>
</evidence>
<dbReference type="OrthoDB" id="1954422at2"/>
<evidence type="ECO:0000313" key="3">
    <source>
        <dbReference type="EMBL" id="TFE23663.1"/>
    </source>
</evidence>
<organism evidence="3 4">
    <name type="scientific">Cohnella luojiensis</name>
    <dbReference type="NCBI Taxonomy" id="652876"/>
    <lineage>
        <taxon>Bacteria</taxon>
        <taxon>Bacillati</taxon>
        <taxon>Bacillota</taxon>
        <taxon>Bacilli</taxon>
        <taxon>Bacillales</taxon>
        <taxon>Paenibacillaceae</taxon>
        <taxon>Cohnella</taxon>
    </lineage>
</organism>
<feature type="chain" id="PRO_5039577507" evidence="1">
    <location>
        <begin position="26"/>
        <end position="396"/>
    </location>
</feature>
<dbReference type="Gene3D" id="3.30.457.10">
    <property type="entry name" value="Copper amine oxidase-like, N-terminal domain"/>
    <property type="match status" value="1"/>
</dbReference>
<dbReference type="AlphaFoldDB" id="A0A4Y8LS39"/>
<feature type="domain" description="Copper amine oxidase-like N-terminal" evidence="2">
    <location>
        <begin position="38"/>
        <end position="144"/>
    </location>
</feature>
<reference evidence="3 4" key="1">
    <citation type="submission" date="2019-03" db="EMBL/GenBank/DDBJ databases">
        <title>Cohnella endophytica sp. nov., a novel endophytic bacterium isolated from bark of Sonneratia apetala.</title>
        <authorList>
            <person name="Tuo L."/>
        </authorList>
    </citation>
    <scope>NUCLEOTIDE SEQUENCE [LARGE SCALE GENOMIC DNA]</scope>
    <source>
        <strain evidence="3 4">CCTCC AB 208254</strain>
    </source>
</reference>
<name>A0A4Y8LS39_9BACL</name>
<dbReference type="Proteomes" id="UP000297900">
    <property type="component" value="Unassembled WGS sequence"/>
</dbReference>
<protein>
    <submittedName>
        <fullName evidence="3">Copper amine oxidase N-terminal domain-containing protein</fullName>
    </submittedName>
</protein>